<evidence type="ECO:0000313" key="2">
    <source>
        <dbReference type="Proteomes" id="UP000708208"/>
    </source>
</evidence>
<comment type="caution">
    <text evidence="1">The sequence shown here is derived from an EMBL/GenBank/DDBJ whole genome shotgun (WGS) entry which is preliminary data.</text>
</comment>
<name>A0A8J2J5P1_9HEXA</name>
<evidence type="ECO:0000313" key="1">
    <source>
        <dbReference type="EMBL" id="CAG7676744.1"/>
    </source>
</evidence>
<keyword evidence="2" id="KW-1185">Reference proteome</keyword>
<accession>A0A8J2J5P1</accession>
<feature type="non-terminal residue" evidence="1">
    <location>
        <position position="1"/>
    </location>
</feature>
<dbReference type="EMBL" id="CAJVCH010013904">
    <property type="protein sequence ID" value="CAG7676744.1"/>
    <property type="molecule type" value="Genomic_DNA"/>
</dbReference>
<dbReference type="OrthoDB" id="272072at2759"/>
<dbReference type="AlphaFoldDB" id="A0A8J2J5P1"/>
<proteinExistence type="predicted"/>
<reference evidence="1" key="1">
    <citation type="submission" date="2021-06" db="EMBL/GenBank/DDBJ databases">
        <authorList>
            <person name="Hodson N. C."/>
            <person name="Mongue J. A."/>
            <person name="Jaron S. K."/>
        </authorList>
    </citation>
    <scope>NUCLEOTIDE SEQUENCE</scope>
</reference>
<dbReference type="Proteomes" id="UP000708208">
    <property type="component" value="Unassembled WGS sequence"/>
</dbReference>
<protein>
    <submittedName>
        <fullName evidence="1">Uncharacterized protein</fullName>
    </submittedName>
</protein>
<organism evidence="1 2">
    <name type="scientific">Allacma fusca</name>
    <dbReference type="NCBI Taxonomy" id="39272"/>
    <lineage>
        <taxon>Eukaryota</taxon>
        <taxon>Metazoa</taxon>
        <taxon>Ecdysozoa</taxon>
        <taxon>Arthropoda</taxon>
        <taxon>Hexapoda</taxon>
        <taxon>Collembola</taxon>
        <taxon>Symphypleona</taxon>
        <taxon>Sminthuridae</taxon>
        <taxon>Allacma</taxon>
    </lineage>
</organism>
<feature type="non-terminal residue" evidence="1">
    <location>
        <position position="64"/>
    </location>
</feature>
<sequence length="64" mass="7537">GNNIDYRRMAAMFDSTLSIQDQIQLNYVTKREELYKARAVNKLCESDEVRVKEILCKIVNRADR</sequence>
<gene>
    <name evidence="1" type="ORF">AFUS01_LOCUS2437</name>
</gene>